<dbReference type="Gene3D" id="3.30.710.10">
    <property type="entry name" value="Potassium Channel Kv1.1, Chain A"/>
    <property type="match status" value="1"/>
</dbReference>
<comment type="caution">
    <text evidence="1">The sequence shown here is derived from an EMBL/GenBank/DDBJ whole genome shotgun (WGS) entry which is preliminary data.</text>
</comment>
<evidence type="ECO:0008006" key="3">
    <source>
        <dbReference type="Google" id="ProtNLM"/>
    </source>
</evidence>
<reference evidence="1 2" key="1">
    <citation type="submission" date="2024-06" db="EMBL/GenBank/DDBJ databases">
        <title>Complete genome of Phlyctema vagabunda strain 19-DSS-EL-015.</title>
        <authorList>
            <person name="Fiorenzani C."/>
        </authorList>
    </citation>
    <scope>NUCLEOTIDE SEQUENCE [LARGE SCALE GENOMIC DNA]</scope>
    <source>
        <strain evidence="1 2">19-DSS-EL-015</strain>
    </source>
</reference>
<protein>
    <recommendedName>
        <fullName evidence="3">BTB domain-containing protein</fullName>
    </recommendedName>
</protein>
<dbReference type="InterPro" id="IPR011333">
    <property type="entry name" value="SKP1/BTB/POZ_sf"/>
</dbReference>
<name>A0ABR4PQV4_9HELO</name>
<organism evidence="1 2">
    <name type="scientific">Phlyctema vagabunda</name>
    <dbReference type="NCBI Taxonomy" id="108571"/>
    <lineage>
        <taxon>Eukaryota</taxon>
        <taxon>Fungi</taxon>
        <taxon>Dikarya</taxon>
        <taxon>Ascomycota</taxon>
        <taxon>Pezizomycotina</taxon>
        <taxon>Leotiomycetes</taxon>
        <taxon>Helotiales</taxon>
        <taxon>Dermateaceae</taxon>
        <taxon>Phlyctema</taxon>
    </lineage>
</organism>
<evidence type="ECO:0000313" key="2">
    <source>
        <dbReference type="Proteomes" id="UP001629113"/>
    </source>
</evidence>
<dbReference type="EMBL" id="JBFCZG010000002">
    <property type="protein sequence ID" value="KAL3425286.1"/>
    <property type="molecule type" value="Genomic_DNA"/>
</dbReference>
<accession>A0ABR4PQV4</accession>
<sequence>MSSSSETSDSEDEYSCSESDCELIQFAWPGLRIPDTRFKLFGNYAEFHVHSAILKMHSAFFRKFLDSPDKKCPAPSAPFRYEWISKYEGNGKWCLVSVGSDLSNNKPISERRATEYTRDLKSLLSAFYQREYGLASFKDFERLVELADYYCALPTLSYSLTNALARRPVFVRFWAMHNCARSLELAVQLRNPTIFKEVMILAMNPWDNPRYANPAYGGKPLGQYDSKIQLAIMKAFKSWTNRITMVEQELLRMGARATWYPEVVKKILDDFWKDNDKRKDIPLPTYFRAISKALVERGDKSLAKPYIDVLFTNDLKFSSSFFRDPDFDTSFQDLCIDDKEDYPWDSEQIDW</sequence>
<proteinExistence type="predicted"/>
<gene>
    <name evidence="1" type="ORF">PVAG01_02077</name>
</gene>
<dbReference type="Proteomes" id="UP001629113">
    <property type="component" value="Unassembled WGS sequence"/>
</dbReference>
<evidence type="ECO:0000313" key="1">
    <source>
        <dbReference type="EMBL" id="KAL3425286.1"/>
    </source>
</evidence>
<keyword evidence="2" id="KW-1185">Reference proteome</keyword>